<reference evidence="17" key="1">
    <citation type="journal article" date="2007" name="Science">
        <title>Draft genome of the filarial nematode parasite Brugia malayi.</title>
        <authorList>
            <person name="Ghedin E."/>
            <person name="Wang S."/>
            <person name="Spiro D."/>
            <person name="Caler E."/>
            <person name="Zhao Q."/>
            <person name="Crabtree J."/>
            <person name="Allen J.E."/>
            <person name="Delcher A.L."/>
            <person name="Guiliano D.B."/>
            <person name="Miranda-Saavedra D."/>
            <person name="Angiuoli S.V."/>
            <person name="Creasy T."/>
            <person name="Amedeo P."/>
            <person name="Haas B."/>
            <person name="El-Sayed N.M."/>
            <person name="Wortman J.R."/>
            <person name="Feldblyum T."/>
            <person name="Tallon L."/>
            <person name="Schatz M."/>
            <person name="Shumway M."/>
            <person name="Koo H."/>
            <person name="Salzberg S.L."/>
            <person name="Schobel S."/>
            <person name="Pertea M."/>
            <person name="Pop M."/>
            <person name="White O."/>
            <person name="Barton G.J."/>
            <person name="Carlow C.K."/>
            <person name="Crawford M.J."/>
            <person name="Daub J."/>
            <person name="Dimmic M.W."/>
            <person name="Estes C.F."/>
            <person name="Foster J.M."/>
            <person name="Ganatra M."/>
            <person name="Gregory W.F."/>
            <person name="Johnson N.M."/>
            <person name="Jin J."/>
            <person name="Komuniecki R."/>
            <person name="Korf I."/>
            <person name="Kumar S."/>
            <person name="Laney S."/>
            <person name="Li B.W."/>
            <person name="Li W."/>
            <person name="Lindblom T.H."/>
            <person name="Lustigman S."/>
            <person name="Ma D."/>
            <person name="Maina C.V."/>
            <person name="Martin D.M."/>
            <person name="McCarter J.P."/>
            <person name="McReynolds L."/>
            <person name="Mitreva M."/>
            <person name="Nutman T.B."/>
            <person name="Parkinson J."/>
            <person name="Peregrin-Alvarez J.M."/>
            <person name="Poole C."/>
            <person name="Ren Q."/>
            <person name="Saunders L."/>
            <person name="Sluder A.E."/>
            <person name="Smith K."/>
            <person name="Stanke M."/>
            <person name="Unnasch T.R."/>
            <person name="Ware J."/>
            <person name="Wei A.D."/>
            <person name="Weil G."/>
            <person name="Williams D.J."/>
            <person name="Zhang Y."/>
            <person name="Williams S.A."/>
            <person name="Fraser-Liggett C."/>
            <person name="Slatko B."/>
            <person name="Blaxter M.L."/>
            <person name="Scott A.L."/>
        </authorList>
    </citation>
    <scope>NUCLEOTIDE SEQUENCE</scope>
    <source>
        <strain evidence="17">FR3</strain>
    </source>
</reference>
<evidence type="ECO:0000256" key="12">
    <source>
        <dbReference type="PROSITE-ProRule" id="PRU00042"/>
    </source>
</evidence>
<evidence type="ECO:0000313" key="16">
    <source>
        <dbReference type="EMBL" id="VIO99550.1"/>
    </source>
</evidence>
<dbReference type="AlphaFoldDB" id="A0A4E9FRP0"/>
<dbReference type="GO" id="GO:0003700">
    <property type="term" value="F:DNA-binding transcription factor activity"/>
    <property type="evidence" value="ECO:0007669"/>
    <property type="project" value="TreeGrafter"/>
</dbReference>
<feature type="signal peptide" evidence="14">
    <location>
        <begin position="1"/>
        <end position="21"/>
    </location>
</feature>
<evidence type="ECO:0000256" key="10">
    <source>
        <dbReference type="ARBA" id="ARBA00023163"/>
    </source>
</evidence>
<dbReference type="GO" id="GO:0000978">
    <property type="term" value="F:RNA polymerase II cis-regulatory region sequence-specific DNA binding"/>
    <property type="evidence" value="ECO:0007669"/>
    <property type="project" value="TreeGrafter"/>
</dbReference>
<dbReference type="PANTHER" id="PTHR24390:SF159">
    <property type="entry name" value="GROWTH FACTOR INDEPENDENT 1 TRANSCRIPTIONAL REPRESSOR"/>
    <property type="match status" value="1"/>
</dbReference>
<dbReference type="EMBL" id="CAAKNF010000195">
    <property type="protein sequence ID" value="VIO99550.1"/>
    <property type="molecule type" value="Genomic_DNA"/>
</dbReference>
<dbReference type="PANTHER" id="PTHR24390">
    <property type="entry name" value="ZINC FINGER PROTEIN"/>
    <property type="match status" value="1"/>
</dbReference>
<evidence type="ECO:0000256" key="2">
    <source>
        <dbReference type="ARBA" id="ARBA00004123"/>
    </source>
</evidence>
<keyword evidence="14" id="KW-0732">Signal</keyword>
<evidence type="ECO:0000313" key="17">
    <source>
        <dbReference type="Proteomes" id="UP000006672"/>
    </source>
</evidence>
<feature type="domain" description="C2H2-type" evidence="15">
    <location>
        <begin position="480"/>
        <end position="507"/>
    </location>
</feature>
<feature type="chain" id="PRO_5023835603" evidence="14">
    <location>
        <begin position="22"/>
        <end position="560"/>
    </location>
</feature>
<comment type="subcellular location">
    <subcellularLocation>
        <location evidence="2">Nucleus</location>
    </subcellularLocation>
</comment>
<keyword evidence="4" id="KW-0479">Metal-binding</keyword>
<accession>A0A4E9FRP0</accession>
<feature type="domain" description="C2H2-type" evidence="15">
    <location>
        <begin position="238"/>
        <end position="265"/>
    </location>
</feature>
<gene>
    <name evidence="16 18" type="primary">Bm17845</name>
    <name evidence="16" type="ORF">BM_BM17845</name>
</gene>
<evidence type="ECO:0000256" key="13">
    <source>
        <dbReference type="SAM" id="MobiDB-lite"/>
    </source>
</evidence>
<feature type="domain" description="C2H2-type" evidence="15">
    <location>
        <begin position="266"/>
        <end position="293"/>
    </location>
</feature>
<dbReference type="WBParaSite" id="Bm17845a.1">
    <property type="protein sequence ID" value="Bm17845a.1"/>
    <property type="gene ID" value="WBGene00268987"/>
</dbReference>
<name>A0A4E9FRP0_BRUMA</name>
<dbReference type="FunFam" id="3.30.160.60:FF:000624">
    <property type="entry name" value="zinc finger protein 697"/>
    <property type="match status" value="1"/>
</dbReference>
<evidence type="ECO:0000259" key="15">
    <source>
        <dbReference type="PROSITE" id="PS50157"/>
    </source>
</evidence>
<dbReference type="Gene3D" id="3.30.160.60">
    <property type="entry name" value="Classic Zinc Finger"/>
    <property type="match status" value="10"/>
</dbReference>
<evidence type="ECO:0000256" key="8">
    <source>
        <dbReference type="ARBA" id="ARBA00023015"/>
    </source>
</evidence>
<evidence type="ECO:0000256" key="4">
    <source>
        <dbReference type="ARBA" id="ARBA00022723"/>
    </source>
</evidence>
<dbReference type="GO" id="GO:0008270">
    <property type="term" value="F:zinc ion binding"/>
    <property type="evidence" value="ECO:0007669"/>
    <property type="project" value="UniProtKB-KW"/>
</dbReference>
<feature type="domain" description="C2H2-type" evidence="15">
    <location>
        <begin position="508"/>
        <end position="530"/>
    </location>
</feature>
<keyword evidence="10" id="KW-0804">Transcription</keyword>
<comment type="similarity">
    <text evidence="3">Belongs to the krueppel C2H2-type zinc-finger protein family.</text>
</comment>
<dbReference type="PROSITE" id="PS50157">
    <property type="entry name" value="ZINC_FINGER_C2H2_2"/>
    <property type="match status" value="9"/>
</dbReference>
<keyword evidence="11" id="KW-0539">Nucleus</keyword>
<organism evidence="16">
    <name type="scientific">Brugia malayi</name>
    <name type="common">Filarial nematode worm</name>
    <dbReference type="NCBI Taxonomy" id="6279"/>
    <lineage>
        <taxon>Eukaryota</taxon>
        <taxon>Metazoa</taxon>
        <taxon>Ecdysozoa</taxon>
        <taxon>Nematoda</taxon>
        <taxon>Chromadorea</taxon>
        <taxon>Rhabditida</taxon>
        <taxon>Spirurina</taxon>
        <taxon>Spiruromorpha</taxon>
        <taxon>Filarioidea</taxon>
        <taxon>Onchocercidae</taxon>
        <taxon>Brugia</taxon>
    </lineage>
</organism>
<evidence type="ECO:0000256" key="11">
    <source>
        <dbReference type="ARBA" id="ARBA00023242"/>
    </source>
</evidence>
<feature type="domain" description="C2H2-type" evidence="15">
    <location>
        <begin position="538"/>
        <end position="560"/>
    </location>
</feature>
<dbReference type="SMART" id="SM00355">
    <property type="entry name" value="ZnF_C2H2"/>
    <property type="match status" value="11"/>
</dbReference>
<dbReference type="SUPFAM" id="SSF57667">
    <property type="entry name" value="beta-beta-alpha zinc fingers"/>
    <property type="match status" value="5"/>
</dbReference>
<evidence type="ECO:0000256" key="14">
    <source>
        <dbReference type="SAM" id="SignalP"/>
    </source>
</evidence>
<dbReference type="CTD" id="6099559"/>
<evidence type="ECO:0000256" key="6">
    <source>
        <dbReference type="ARBA" id="ARBA00022771"/>
    </source>
</evidence>
<keyword evidence="6 12" id="KW-0863">Zinc-finger</keyword>
<dbReference type="GO" id="GO:0006357">
    <property type="term" value="P:regulation of transcription by RNA polymerase II"/>
    <property type="evidence" value="ECO:0007669"/>
    <property type="project" value="TreeGrafter"/>
</dbReference>
<dbReference type="FunFam" id="3.30.160.60:FF:001289">
    <property type="entry name" value="Zinc finger protein 574"/>
    <property type="match status" value="1"/>
</dbReference>
<dbReference type="PROSITE" id="PS00028">
    <property type="entry name" value="ZINC_FINGER_C2H2_1"/>
    <property type="match status" value="8"/>
</dbReference>
<evidence type="ECO:0000256" key="3">
    <source>
        <dbReference type="ARBA" id="ARBA00006991"/>
    </source>
</evidence>
<feature type="domain" description="C2H2-type" evidence="15">
    <location>
        <begin position="182"/>
        <end position="209"/>
    </location>
</feature>
<feature type="domain" description="C2H2-type" evidence="15">
    <location>
        <begin position="452"/>
        <end position="479"/>
    </location>
</feature>
<dbReference type="GeneID" id="6099559"/>
<feature type="region of interest" description="Disordered" evidence="13">
    <location>
        <begin position="341"/>
        <end position="360"/>
    </location>
</feature>
<keyword evidence="17" id="KW-1185">Reference proteome</keyword>
<dbReference type="FunFam" id="3.30.160.60:FF:002343">
    <property type="entry name" value="Zinc finger protein 33A"/>
    <property type="match status" value="2"/>
</dbReference>
<sequence length="560" mass="63750">MHFIYYFCFFFQLINIQTTAAQTDQTEPLDLSISKVKEKGDGSQGLSMEAVSDEGIKPLLRLVPIESLMEEIELSKQKERRKKQRCDICRKEAAQTDQTEPLDLSISKVKEKGDGSQGLSMEAVSDEGIKPLLRLVPIESLMEEIELSKQKERRKKQRCDICRKEVTYMKTHMMTHTGEKPYSCPICKKNFTQSQSMKAHMMIHTGQKPYSCSICKKNFSLPAHMKGHMITHTGEKPYSCPTCKKFFNNFSNMKKHMMTHTGEKPYSCPICKKNFSRSSHVKGHMITHTGEKSYSCPICKKNFSRSSHVKGHMITHTGEKPHSCPAAQTDQTEPLDLSISKVRDDGHGSQGLSMGGEDEERIGLQVLQTKTLDLSAPKLKKEGNKSQGLSVDGVSDEGIKPLLRLVPIETLMEEIELSKQKERRKKQRCDICGKEVTYMKTHMMTHTGEKPYSCPICYKNFAYLHNMKKHMITHTGEKPYSCRICKKNFNDPSNMKTHMMIHTGEKPHSCPVCGKGYVRKSDLHIHTAVHGMNSRPVYHCTMCSKDLQSKLGLKLHMKKH</sequence>
<keyword evidence="5" id="KW-0677">Repeat</keyword>
<keyword evidence="9" id="KW-0238">DNA-binding</keyword>
<dbReference type="FunFam" id="3.30.160.60:FF:000585">
    <property type="entry name" value="zinc finger protein 784"/>
    <property type="match status" value="1"/>
</dbReference>
<dbReference type="FunFam" id="3.30.160.60:FF:000512">
    <property type="entry name" value="zinc finger protein 197 isoform X1"/>
    <property type="match status" value="1"/>
</dbReference>
<dbReference type="OrthoDB" id="10068874at2759"/>
<reference evidence="18" key="3">
    <citation type="submission" date="2019-12" db="UniProtKB">
        <authorList>
            <consortium name="WormBaseParasite"/>
        </authorList>
    </citation>
    <scope>IDENTIFICATION</scope>
</reference>
<dbReference type="InterPro" id="IPR013087">
    <property type="entry name" value="Znf_C2H2_type"/>
</dbReference>
<feature type="domain" description="C2H2-type" evidence="15">
    <location>
        <begin position="294"/>
        <end position="321"/>
    </location>
</feature>
<dbReference type="InterPro" id="IPR036236">
    <property type="entry name" value="Znf_C2H2_sf"/>
</dbReference>
<evidence type="ECO:0000256" key="9">
    <source>
        <dbReference type="ARBA" id="ARBA00023125"/>
    </source>
</evidence>
<dbReference type="Pfam" id="PF00096">
    <property type="entry name" value="zf-C2H2"/>
    <property type="match status" value="8"/>
</dbReference>
<dbReference type="GO" id="GO:0005634">
    <property type="term" value="C:nucleus"/>
    <property type="evidence" value="ECO:0007669"/>
    <property type="project" value="UniProtKB-SubCell"/>
</dbReference>
<reference evidence="16" key="2">
    <citation type="submission" date="2019-04" db="EMBL/GenBank/DDBJ databases">
        <authorList>
            <person name="Howe K."/>
            <person name="Paulini M."/>
            <person name="Williams G."/>
        </authorList>
    </citation>
    <scope>NUCLEOTIDE SEQUENCE [LARGE SCALE GENOMIC DNA]</scope>
    <source>
        <strain evidence="16">FR3</strain>
    </source>
</reference>
<proteinExistence type="inferred from homology"/>
<protein>
    <submittedName>
        <fullName evidence="18">C2H2-type domain-containing protein</fullName>
    </submittedName>
</protein>
<dbReference type="GO" id="GO:0032502">
    <property type="term" value="P:developmental process"/>
    <property type="evidence" value="ECO:0007669"/>
    <property type="project" value="UniProtKB-ARBA"/>
</dbReference>
<evidence type="ECO:0000313" key="18">
    <source>
        <dbReference type="WBParaSite" id="Bm17845a.1"/>
    </source>
</evidence>
<comment type="function">
    <text evidence="1">May be involved in transcriptional regulation.</text>
</comment>
<evidence type="ECO:0000256" key="7">
    <source>
        <dbReference type="ARBA" id="ARBA00022833"/>
    </source>
</evidence>
<dbReference type="STRING" id="6279.A0A5S6PEK7"/>
<dbReference type="RefSeq" id="XP_042938515.1">
    <property type="nucleotide sequence ID" value="XM_043082581.1"/>
</dbReference>
<keyword evidence="8" id="KW-0805">Transcription regulation</keyword>
<dbReference type="FunFam" id="3.30.160.60:FF:000202">
    <property type="entry name" value="Zinc finger protein 574"/>
    <property type="match status" value="1"/>
</dbReference>
<dbReference type="FunFam" id="3.30.160.60:FF:001498">
    <property type="entry name" value="Zinc finger protein 404"/>
    <property type="match status" value="1"/>
</dbReference>
<accession>A0A5S6PEK7</accession>
<dbReference type="KEGG" id="bmy:BM_BM17845"/>
<keyword evidence="7" id="KW-0862">Zinc</keyword>
<feature type="domain" description="C2H2-type" evidence="15">
    <location>
        <begin position="210"/>
        <end position="237"/>
    </location>
</feature>
<evidence type="ECO:0000256" key="5">
    <source>
        <dbReference type="ARBA" id="ARBA00022737"/>
    </source>
</evidence>
<dbReference type="Proteomes" id="UP000006672">
    <property type="component" value="Unassembled WGS sequence"/>
</dbReference>
<evidence type="ECO:0000256" key="1">
    <source>
        <dbReference type="ARBA" id="ARBA00003767"/>
    </source>
</evidence>